<evidence type="ECO:0000256" key="3">
    <source>
        <dbReference type="ARBA" id="ARBA00012000"/>
    </source>
</evidence>
<comment type="similarity">
    <text evidence="2">Belongs to the alkylbase DNA glycosidase AlkA family.</text>
</comment>
<evidence type="ECO:0000313" key="8">
    <source>
        <dbReference type="Proteomes" id="UP000070376"/>
    </source>
</evidence>
<dbReference type="InterPro" id="IPR011257">
    <property type="entry name" value="DNA_glycosylase"/>
</dbReference>
<name>A0A133KFM1_HEYCO</name>
<dbReference type="PANTHER" id="PTHR43003:SF5">
    <property type="entry name" value="DNA-3-METHYLADENINE GLYCOSYLASE"/>
    <property type="match status" value="1"/>
</dbReference>
<evidence type="ECO:0000256" key="2">
    <source>
        <dbReference type="ARBA" id="ARBA00010817"/>
    </source>
</evidence>
<dbReference type="Proteomes" id="UP000070376">
    <property type="component" value="Unassembled WGS sequence"/>
</dbReference>
<organism evidence="7 8">
    <name type="scientific">Heyndrickxia coagulans</name>
    <name type="common">Weizmannia coagulans</name>
    <dbReference type="NCBI Taxonomy" id="1398"/>
    <lineage>
        <taxon>Bacteria</taxon>
        <taxon>Bacillati</taxon>
        <taxon>Bacillota</taxon>
        <taxon>Bacilli</taxon>
        <taxon>Bacillales</taxon>
        <taxon>Bacillaceae</taxon>
        <taxon>Heyndrickxia</taxon>
    </lineage>
</organism>
<dbReference type="SUPFAM" id="SSF48150">
    <property type="entry name" value="DNA-glycosylase"/>
    <property type="match status" value="1"/>
</dbReference>
<dbReference type="FunFam" id="1.10.340.30:FF:000004">
    <property type="entry name" value="DNA-3-methyladenine glycosylase II"/>
    <property type="match status" value="1"/>
</dbReference>
<gene>
    <name evidence="7" type="ORF">HMPREF3213_02998</name>
</gene>
<dbReference type="GO" id="GO:0043916">
    <property type="term" value="F:DNA-7-methylguanine glycosylase activity"/>
    <property type="evidence" value="ECO:0007669"/>
    <property type="project" value="TreeGrafter"/>
</dbReference>
<comment type="caution">
    <text evidence="7">The sequence shown here is derived from an EMBL/GenBank/DDBJ whole genome shotgun (WGS) entry which is preliminary data.</text>
</comment>
<keyword evidence="4" id="KW-0227">DNA damage</keyword>
<dbReference type="EMBL" id="LRPN01000144">
    <property type="protein sequence ID" value="KWZ78348.1"/>
    <property type="molecule type" value="Genomic_DNA"/>
</dbReference>
<evidence type="ECO:0000256" key="1">
    <source>
        <dbReference type="ARBA" id="ARBA00000086"/>
    </source>
</evidence>
<proteinExistence type="inferred from homology"/>
<evidence type="ECO:0000259" key="6">
    <source>
        <dbReference type="SMART" id="SM00478"/>
    </source>
</evidence>
<dbReference type="GO" id="GO:0032131">
    <property type="term" value="F:alkylated DNA binding"/>
    <property type="evidence" value="ECO:0007669"/>
    <property type="project" value="TreeGrafter"/>
</dbReference>
<feature type="domain" description="HhH-GPD" evidence="6">
    <location>
        <begin position="127"/>
        <end position="287"/>
    </location>
</feature>
<evidence type="ECO:0000256" key="5">
    <source>
        <dbReference type="ARBA" id="ARBA00023204"/>
    </source>
</evidence>
<keyword evidence="5" id="KW-0234">DNA repair</keyword>
<dbReference type="PANTHER" id="PTHR43003">
    <property type="entry name" value="DNA-3-METHYLADENINE GLYCOSYLASE"/>
    <property type="match status" value="1"/>
</dbReference>
<dbReference type="Gene3D" id="1.10.340.30">
    <property type="entry name" value="Hypothetical protein, domain 2"/>
    <property type="match status" value="1"/>
</dbReference>
<evidence type="ECO:0000256" key="4">
    <source>
        <dbReference type="ARBA" id="ARBA00022763"/>
    </source>
</evidence>
<sequence length="287" mass="33184">MWEKIIKINGPYNFDRALERLSLDPLQAVDPLSRTVKIPIYDKQPEVAVITATGTTEKPEFRIQGENADTAQMVEKRIFHLFQWDTDIAGISQHFTGTALEPLFKEHRGTPFVLDFSPYACLIKCIIHQQLNMKFAHTLTERFVYNFGFQKDGVWFYPSPEKTAALQVTDLRALQFSERKAEYVIGLSRLVASGELDLAELEKKPDEEILKTLVKIRGIGPWTVQNFLMFGLGRLNHFPKADIGIQKALKKLFQLEKKPTYEEMDAYAKDWEPYLSYASLYLWRTIE</sequence>
<dbReference type="InterPro" id="IPR003265">
    <property type="entry name" value="HhH-GPD_domain"/>
</dbReference>
<dbReference type="SMART" id="SM00478">
    <property type="entry name" value="ENDO3c"/>
    <property type="match status" value="1"/>
</dbReference>
<evidence type="ECO:0000313" key="7">
    <source>
        <dbReference type="EMBL" id="KWZ78348.1"/>
    </source>
</evidence>
<protein>
    <recommendedName>
        <fullName evidence="3">DNA-3-methyladenine glycosylase II</fullName>
        <ecNumber evidence="3">3.2.2.21</ecNumber>
    </recommendedName>
</protein>
<dbReference type="Gene3D" id="1.10.1670.40">
    <property type="match status" value="1"/>
</dbReference>
<dbReference type="GO" id="GO:0005737">
    <property type="term" value="C:cytoplasm"/>
    <property type="evidence" value="ECO:0007669"/>
    <property type="project" value="TreeGrafter"/>
</dbReference>
<reference evidence="8" key="1">
    <citation type="submission" date="2016-01" db="EMBL/GenBank/DDBJ databases">
        <authorList>
            <person name="Mitreva M."/>
            <person name="Pepin K.H."/>
            <person name="Mihindukulasuriya K.A."/>
            <person name="Fulton R."/>
            <person name="Fronick C."/>
            <person name="O'Laughlin M."/>
            <person name="Miner T."/>
            <person name="Herter B."/>
            <person name="Rosa B.A."/>
            <person name="Cordes M."/>
            <person name="Tomlinson C."/>
            <person name="Wollam A."/>
            <person name="Palsikar V.B."/>
            <person name="Mardis E.R."/>
            <person name="Wilson R.K."/>
        </authorList>
    </citation>
    <scope>NUCLEOTIDE SEQUENCE [LARGE SCALE GENOMIC DNA]</scope>
    <source>
        <strain evidence="8">GED7749B</strain>
    </source>
</reference>
<dbReference type="RefSeq" id="WP_061087099.1">
    <property type="nucleotide sequence ID" value="NZ_KQ955899.1"/>
</dbReference>
<dbReference type="GO" id="GO:0006307">
    <property type="term" value="P:DNA alkylation repair"/>
    <property type="evidence" value="ECO:0007669"/>
    <property type="project" value="TreeGrafter"/>
</dbReference>
<dbReference type="PATRIC" id="fig|1398.22.peg.3007"/>
<accession>A0A133KFM1</accession>
<dbReference type="CDD" id="cd00056">
    <property type="entry name" value="ENDO3c"/>
    <property type="match status" value="1"/>
</dbReference>
<dbReference type="AlphaFoldDB" id="A0A133KFM1"/>
<dbReference type="Pfam" id="PF00730">
    <property type="entry name" value="HhH-GPD"/>
    <property type="match status" value="1"/>
</dbReference>
<dbReference type="GO" id="GO:0032993">
    <property type="term" value="C:protein-DNA complex"/>
    <property type="evidence" value="ECO:0007669"/>
    <property type="project" value="TreeGrafter"/>
</dbReference>
<dbReference type="EC" id="3.2.2.21" evidence="3"/>
<comment type="catalytic activity">
    <reaction evidence="1">
        <text>Hydrolysis of alkylated DNA, releasing 3-methyladenine, 3-methylguanine, 7-methylguanine and 7-methyladenine.</text>
        <dbReference type="EC" id="3.2.2.21"/>
    </reaction>
</comment>
<dbReference type="InterPro" id="IPR051912">
    <property type="entry name" value="Alkylbase_DNA_Glycosylase/TA"/>
</dbReference>
<dbReference type="GO" id="GO:0008725">
    <property type="term" value="F:DNA-3-methyladenine glycosylase activity"/>
    <property type="evidence" value="ECO:0007669"/>
    <property type="project" value="TreeGrafter"/>
</dbReference>
<dbReference type="GO" id="GO:0006285">
    <property type="term" value="P:base-excision repair, AP site formation"/>
    <property type="evidence" value="ECO:0007669"/>
    <property type="project" value="TreeGrafter"/>
</dbReference>